<dbReference type="SMART" id="SM00849">
    <property type="entry name" value="Lactamase_B"/>
    <property type="match status" value="1"/>
</dbReference>
<comment type="catalytic activity">
    <reaction evidence="1">
        <text>3',5'-cyclic CMP + H2O = CMP + H(+)</text>
        <dbReference type="Rhea" id="RHEA:72675"/>
        <dbReference type="ChEBI" id="CHEBI:15377"/>
        <dbReference type="ChEBI" id="CHEBI:15378"/>
        <dbReference type="ChEBI" id="CHEBI:58003"/>
        <dbReference type="ChEBI" id="CHEBI:60377"/>
    </reaction>
    <physiologicalReaction direction="left-to-right" evidence="1">
        <dbReference type="Rhea" id="RHEA:72676"/>
    </physiologicalReaction>
</comment>
<dbReference type="Pfam" id="PF00753">
    <property type="entry name" value="Lactamase_B"/>
    <property type="match status" value="1"/>
</dbReference>
<evidence type="ECO:0000313" key="5">
    <source>
        <dbReference type="EMBL" id="OMD27860.1"/>
    </source>
</evidence>
<comment type="caution">
    <text evidence="5">The sequence shown here is derived from an EMBL/GenBank/DDBJ whole genome shotgun (WGS) entry which is preliminary data.</text>
</comment>
<protein>
    <recommendedName>
        <fullName evidence="4">Metallo-beta-lactamase domain-containing protein</fullName>
    </recommendedName>
</protein>
<dbReference type="RefSeq" id="WP_036676887.1">
    <property type="nucleotide sequence ID" value="NZ_MKQM01000078.1"/>
</dbReference>
<dbReference type="Gene3D" id="3.60.15.10">
    <property type="entry name" value="Ribonuclease Z/Hydroxyacylglutathione hydrolase-like"/>
    <property type="match status" value="1"/>
</dbReference>
<proteinExistence type="predicted"/>
<accession>A0A1R0X3H1</accession>
<gene>
    <name evidence="5" type="ORF">BJP51_01730</name>
</gene>
<dbReference type="AlphaFoldDB" id="A0A1R0X3H1"/>
<dbReference type="InterPro" id="IPR050855">
    <property type="entry name" value="NDM-1-like"/>
</dbReference>
<dbReference type="PANTHER" id="PTHR42951:SF9">
    <property type="entry name" value="METAL-DEPENDENT HYDROLASE"/>
    <property type="match status" value="1"/>
</dbReference>
<evidence type="ECO:0000313" key="6">
    <source>
        <dbReference type="Proteomes" id="UP000187465"/>
    </source>
</evidence>
<evidence type="ECO:0000256" key="3">
    <source>
        <dbReference type="ARBA" id="ARBA00048505"/>
    </source>
</evidence>
<dbReference type="Proteomes" id="UP000187465">
    <property type="component" value="Unassembled WGS sequence"/>
</dbReference>
<dbReference type="CDD" id="cd07721">
    <property type="entry name" value="yflN-like_MBL-fold"/>
    <property type="match status" value="1"/>
</dbReference>
<sequence length="238" mass="26001">MRVTREGHLLQLTWMPNFFPVNCYIIEEKDGLTLIDAAMPFSLKGIMDTEAKLNKKLTRMILTHAHDDHIGALDGLKKQRPEAQVYISERDSALLRGDRSLREGEPQTPIKGGVPKKIATKPDVLLHEGDTIGSLTAIHTPGHTPGSMSFLDSRSGAVIVGDALQTFRGTAVAGTIIPLFPFPAMATWNKAQALNSAIKLLELSPALLAVGHGNLLKAPKQEMEKAIRKAQMIQDRSN</sequence>
<evidence type="ECO:0000259" key="4">
    <source>
        <dbReference type="SMART" id="SM00849"/>
    </source>
</evidence>
<dbReference type="EMBL" id="MKQP01000034">
    <property type="protein sequence ID" value="OMD27860.1"/>
    <property type="molecule type" value="Genomic_DNA"/>
</dbReference>
<comment type="function">
    <text evidence="2">Counteracts the endogenous Pycsar antiviral defense system. Phosphodiesterase that enables metal-dependent hydrolysis of host cyclic nucleotide Pycsar defense signals such as cCMP and cUMP.</text>
</comment>
<reference evidence="5 6" key="1">
    <citation type="submission" date="2016-10" db="EMBL/GenBank/DDBJ databases">
        <title>Paenibacillus species isolates.</title>
        <authorList>
            <person name="Beno S.M."/>
        </authorList>
    </citation>
    <scope>NUCLEOTIDE SEQUENCE [LARGE SCALE GENOMIC DNA]</scope>
    <source>
        <strain evidence="5 6">FSL H7-0604</strain>
    </source>
</reference>
<name>A0A1R0X3H1_9BACL</name>
<evidence type="ECO:0000256" key="1">
    <source>
        <dbReference type="ARBA" id="ARBA00034221"/>
    </source>
</evidence>
<organism evidence="5 6">
    <name type="scientific">Paenibacillus odorifer</name>
    <dbReference type="NCBI Taxonomy" id="189426"/>
    <lineage>
        <taxon>Bacteria</taxon>
        <taxon>Bacillati</taxon>
        <taxon>Bacillota</taxon>
        <taxon>Bacilli</taxon>
        <taxon>Bacillales</taxon>
        <taxon>Paenibacillaceae</taxon>
        <taxon>Paenibacillus</taxon>
    </lineage>
</organism>
<evidence type="ECO:0000256" key="2">
    <source>
        <dbReference type="ARBA" id="ARBA00034301"/>
    </source>
</evidence>
<dbReference type="InterPro" id="IPR001279">
    <property type="entry name" value="Metallo-B-lactamas"/>
</dbReference>
<feature type="domain" description="Metallo-beta-lactamase" evidence="4">
    <location>
        <begin position="20"/>
        <end position="212"/>
    </location>
</feature>
<dbReference type="PANTHER" id="PTHR42951">
    <property type="entry name" value="METALLO-BETA-LACTAMASE DOMAIN-CONTAINING"/>
    <property type="match status" value="1"/>
</dbReference>
<comment type="catalytic activity">
    <reaction evidence="3">
        <text>3',5'-cyclic UMP + H2O = UMP + H(+)</text>
        <dbReference type="Rhea" id="RHEA:70575"/>
        <dbReference type="ChEBI" id="CHEBI:15377"/>
        <dbReference type="ChEBI" id="CHEBI:15378"/>
        <dbReference type="ChEBI" id="CHEBI:57865"/>
        <dbReference type="ChEBI" id="CHEBI:184387"/>
    </reaction>
    <physiologicalReaction direction="left-to-right" evidence="3">
        <dbReference type="Rhea" id="RHEA:70576"/>
    </physiologicalReaction>
</comment>
<dbReference type="InterPro" id="IPR036866">
    <property type="entry name" value="RibonucZ/Hydroxyglut_hydro"/>
</dbReference>
<dbReference type="SUPFAM" id="SSF56281">
    <property type="entry name" value="Metallo-hydrolase/oxidoreductase"/>
    <property type="match status" value="1"/>
</dbReference>